<evidence type="ECO:0000256" key="6">
    <source>
        <dbReference type="ARBA" id="ARBA00022737"/>
    </source>
</evidence>
<comment type="similarity">
    <text evidence="2 13">Belongs to the mitochondrial carrier (TC 2.A.29) family.</text>
</comment>
<evidence type="ECO:0000313" key="14">
    <source>
        <dbReference type="EMBL" id="OLY79715.1"/>
    </source>
</evidence>
<evidence type="ECO:0000256" key="5">
    <source>
        <dbReference type="ARBA" id="ARBA00022723"/>
    </source>
</evidence>
<feature type="repeat" description="Solcar" evidence="12">
    <location>
        <begin position="53"/>
        <end position="140"/>
    </location>
</feature>
<comment type="subcellular location">
    <subcellularLocation>
        <location evidence="1">Mitochondrion inner membrane</location>
        <topology evidence="1">Multi-pass membrane protein</topology>
    </subcellularLocation>
</comment>
<evidence type="ECO:0000256" key="2">
    <source>
        <dbReference type="ARBA" id="ARBA00006375"/>
    </source>
</evidence>
<dbReference type="Proteomes" id="UP000187455">
    <property type="component" value="Unassembled WGS sequence"/>
</dbReference>
<dbReference type="GO" id="GO:0046872">
    <property type="term" value="F:metal ion binding"/>
    <property type="evidence" value="ECO:0007669"/>
    <property type="project" value="UniProtKB-KW"/>
</dbReference>
<dbReference type="PANTHER" id="PTHR24089">
    <property type="entry name" value="SOLUTE CARRIER FAMILY 25"/>
    <property type="match status" value="1"/>
</dbReference>
<reference evidence="14 15" key="1">
    <citation type="journal article" date="2016" name="Mol. Biol. Evol.">
        <title>Genome-Wide Survey of Gut Fungi (Harpellales) Reveals the First Horizontally Transferred Ubiquitin Gene from a Mosquito Host.</title>
        <authorList>
            <person name="Wang Y."/>
            <person name="White M.M."/>
            <person name="Kvist S."/>
            <person name="Moncalvo J.M."/>
        </authorList>
    </citation>
    <scope>NUCLEOTIDE SEQUENCE [LARGE SCALE GENOMIC DNA]</scope>
    <source>
        <strain evidence="14 15">ALG-7-W6</strain>
    </source>
</reference>
<dbReference type="InterPro" id="IPR002167">
    <property type="entry name" value="GDC-like"/>
</dbReference>
<keyword evidence="5" id="KW-0479">Metal-binding</keyword>
<evidence type="ECO:0000256" key="9">
    <source>
        <dbReference type="ARBA" id="ARBA00022989"/>
    </source>
</evidence>
<keyword evidence="6" id="KW-0677">Repeat</keyword>
<feature type="repeat" description="Solcar" evidence="12">
    <location>
        <begin position="149"/>
        <end position="254"/>
    </location>
</feature>
<dbReference type="PROSITE" id="PS50920">
    <property type="entry name" value="SOLCAR"/>
    <property type="match status" value="3"/>
</dbReference>
<keyword evidence="11 12" id="KW-0472">Membrane</keyword>
<keyword evidence="3 13" id="KW-0813">Transport</keyword>
<organism evidence="14 15">
    <name type="scientific">Smittium mucronatum</name>
    <dbReference type="NCBI Taxonomy" id="133383"/>
    <lineage>
        <taxon>Eukaryota</taxon>
        <taxon>Fungi</taxon>
        <taxon>Fungi incertae sedis</taxon>
        <taxon>Zoopagomycota</taxon>
        <taxon>Kickxellomycotina</taxon>
        <taxon>Harpellomycetes</taxon>
        <taxon>Harpellales</taxon>
        <taxon>Legeriomycetaceae</taxon>
        <taxon>Smittium</taxon>
    </lineage>
</organism>
<evidence type="ECO:0000256" key="13">
    <source>
        <dbReference type="RuleBase" id="RU000488"/>
    </source>
</evidence>
<feature type="repeat" description="Solcar" evidence="12">
    <location>
        <begin position="263"/>
        <end position="352"/>
    </location>
</feature>
<dbReference type="STRING" id="133383.A0A1R0GS76"/>
<dbReference type="PRINTS" id="PR00928">
    <property type="entry name" value="GRAVESDC"/>
</dbReference>
<dbReference type="InterPro" id="IPR002067">
    <property type="entry name" value="MCP"/>
</dbReference>
<evidence type="ECO:0000256" key="8">
    <source>
        <dbReference type="ARBA" id="ARBA00022837"/>
    </source>
</evidence>
<dbReference type="PRINTS" id="PR00926">
    <property type="entry name" value="MITOCARRIER"/>
</dbReference>
<dbReference type="InterPro" id="IPR018108">
    <property type="entry name" value="MCP_transmembrane"/>
</dbReference>
<accession>A0A1R0GS76</accession>
<evidence type="ECO:0000256" key="10">
    <source>
        <dbReference type="ARBA" id="ARBA00023128"/>
    </source>
</evidence>
<evidence type="ECO:0000256" key="7">
    <source>
        <dbReference type="ARBA" id="ARBA00022792"/>
    </source>
</evidence>
<dbReference type="GO" id="GO:0055085">
    <property type="term" value="P:transmembrane transport"/>
    <property type="evidence" value="ECO:0007669"/>
    <property type="project" value="InterPro"/>
</dbReference>
<dbReference type="Gene3D" id="1.50.40.10">
    <property type="entry name" value="Mitochondrial carrier domain"/>
    <property type="match status" value="1"/>
</dbReference>
<dbReference type="EMBL" id="LSSL01004148">
    <property type="protein sequence ID" value="OLY79715.1"/>
    <property type="molecule type" value="Genomic_DNA"/>
</dbReference>
<evidence type="ECO:0000256" key="4">
    <source>
        <dbReference type="ARBA" id="ARBA00022692"/>
    </source>
</evidence>
<dbReference type="FunFam" id="1.50.40.10:FF:000016">
    <property type="entry name" value="Solute carrier family 25 member 23"/>
    <property type="match status" value="1"/>
</dbReference>
<gene>
    <name evidence="14" type="ORF">AYI68_g6209</name>
</gene>
<keyword evidence="7" id="KW-0999">Mitochondrion inner membrane</keyword>
<keyword evidence="10" id="KW-0496">Mitochondrion</keyword>
<name>A0A1R0GS76_9FUNG</name>
<dbReference type="OrthoDB" id="270584at2759"/>
<sequence>MTVYPQGLQLSTSMPNSKFILNHENKSPLFTAFNPQEQLSVFSSKYWFGNTDITWIKHFIAGGVAGAVSRTVVSPLERMKILFQVQDANRSSYSGVIGTLKKIWKEEGFLGYMRGNGTNVIRIVPYSAVQFATYERLKRLLMEKGKTELDTKRRLTAGAGAGIASVITTYPLDIVRTRISVQTGKIYENAASLPKDAKGRPIIPPMPGIVKTFVKIYTTEGGFRAIFRGLGATLTGVAPYVALNFQCYEVLRKFFTPAGESSPSGVNKLICGAIAGCIAQTFTYPLDVLRRKMQVASMSELELGYSSTWDALKKILATEGPKGLYRGLVPNYLKVAPAIGVSFWSYELCNEFLRKV</sequence>
<proteinExistence type="inferred from homology"/>
<evidence type="ECO:0000256" key="1">
    <source>
        <dbReference type="ARBA" id="ARBA00004448"/>
    </source>
</evidence>
<evidence type="ECO:0000256" key="3">
    <source>
        <dbReference type="ARBA" id="ARBA00022448"/>
    </source>
</evidence>
<protein>
    <submittedName>
        <fullName evidence="14">Putative mitochondrial carrier</fullName>
    </submittedName>
</protein>
<evidence type="ECO:0000256" key="11">
    <source>
        <dbReference type="ARBA" id="ARBA00023136"/>
    </source>
</evidence>
<evidence type="ECO:0000313" key="15">
    <source>
        <dbReference type="Proteomes" id="UP000187455"/>
    </source>
</evidence>
<evidence type="ECO:0000256" key="12">
    <source>
        <dbReference type="PROSITE-ProRule" id="PRU00282"/>
    </source>
</evidence>
<dbReference type="InterPro" id="IPR023395">
    <property type="entry name" value="MCP_dom_sf"/>
</dbReference>
<dbReference type="GO" id="GO:0005743">
    <property type="term" value="C:mitochondrial inner membrane"/>
    <property type="evidence" value="ECO:0007669"/>
    <property type="project" value="UniProtKB-SubCell"/>
</dbReference>
<dbReference type="AlphaFoldDB" id="A0A1R0GS76"/>
<keyword evidence="15" id="KW-1185">Reference proteome</keyword>
<keyword evidence="9" id="KW-1133">Transmembrane helix</keyword>
<dbReference type="SUPFAM" id="SSF103506">
    <property type="entry name" value="Mitochondrial carrier"/>
    <property type="match status" value="1"/>
</dbReference>
<keyword evidence="4 12" id="KW-0812">Transmembrane</keyword>
<dbReference type="Pfam" id="PF00153">
    <property type="entry name" value="Mito_carr"/>
    <property type="match status" value="3"/>
</dbReference>
<comment type="caution">
    <text evidence="14">The sequence shown here is derived from an EMBL/GenBank/DDBJ whole genome shotgun (WGS) entry which is preliminary data.</text>
</comment>
<keyword evidence="8" id="KW-0106">Calcium</keyword>